<evidence type="ECO:0000313" key="3">
    <source>
        <dbReference type="Proteomes" id="UP000198929"/>
    </source>
</evidence>
<reference evidence="3" key="1">
    <citation type="submission" date="2016-10" db="EMBL/GenBank/DDBJ databases">
        <authorList>
            <person name="Varghese N."/>
            <person name="Submissions S."/>
        </authorList>
    </citation>
    <scope>NUCLEOTIDE SEQUENCE [LARGE SCALE GENOMIC DNA]</scope>
    <source>
        <strain evidence="3">DSM 20524</strain>
    </source>
</reference>
<dbReference type="EMBL" id="FOGQ01000010">
    <property type="protein sequence ID" value="SES17075.1"/>
    <property type="molecule type" value="Genomic_DNA"/>
</dbReference>
<organism evidence="2 3">
    <name type="scientific">Corynebacterium cystitidis DSM 20524</name>
    <dbReference type="NCBI Taxonomy" id="1121357"/>
    <lineage>
        <taxon>Bacteria</taxon>
        <taxon>Bacillati</taxon>
        <taxon>Actinomycetota</taxon>
        <taxon>Actinomycetes</taxon>
        <taxon>Mycobacteriales</taxon>
        <taxon>Corynebacteriaceae</taxon>
        <taxon>Corynebacterium</taxon>
    </lineage>
</organism>
<keyword evidence="3" id="KW-1185">Reference proteome</keyword>
<dbReference type="Proteomes" id="UP000198929">
    <property type="component" value="Unassembled WGS sequence"/>
</dbReference>
<accession>A0A1H9V5S8</accession>
<evidence type="ECO:0000313" key="2">
    <source>
        <dbReference type="EMBL" id="SES17075.1"/>
    </source>
</evidence>
<gene>
    <name evidence="2" type="ORF">SAMN05661109_02085</name>
</gene>
<dbReference type="STRING" id="1121357.SAMN05661109_02085"/>
<sequence>MKTTHRSILAATVAAATLCSLPVAQAREYDLAEGHEGSVRGFGSSLKAGKDSGVLDQGQIRSSIDTANDIVKSSYLNDRENNHPYGTTADVIVAAGIITAVVVAGAMVVGSQYIDLPAVDLPAAPSIQLPQIPSPGQLPEVSSQVSVPTLP</sequence>
<evidence type="ECO:0000256" key="1">
    <source>
        <dbReference type="SAM" id="SignalP"/>
    </source>
</evidence>
<proteinExistence type="predicted"/>
<feature type="signal peptide" evidence="1">
    <location>
        <begin position="1"/>
        <end position="26"/>
    </location>
</feature>
<name>A0A1H9V5S8_9CORY</name>
<dbReference type="AlphaFoldDB" id="A0A1H9V5S8"/>
<dbReference type="RefSeq" id="WP_092259908.1">
    <property type="nucleotide sequence ID" value="NZ_CP047199.1"/>
</dbReference>
<protein>
    <recommendedName>
        <fullName evidence="4">Secreted protein</fullName>
    </recommendedName>
</protein>
<keyword evidence="1" id="KW-0732">Signal</keyword>
<evidence type="ECO:0008006" key="4">
    <source>
        <dbReference type="Google" id="ProtNLM"/>
    </source>
</evidence>
<feature type="chain" id="PRO_5011520312" description="Secreted protein" evidence="1">
    <location>
        <begin position="27"/>
        <end position="151"/>
    </location>
</feature>